<evidence type="ECO:0000256" key="5">
    <source>
        <dbReference type="ARBA" id="ARBA00023274"/>
    </source>
</evidence>
<dbReference type="InterPro" id="IPR000911">
    <property type="entry name" value="Ribosomal_uL11"/>
</dbReference>
<dbReference type="InterPro" id="IPR020783">
    <property type="entry name" value="Ribosomal_uL11_C"/>
</dbReference>
<sequence length="165" mass="17526">MTAKKTFNFLVDGGKATGGPPIGPSLGPTGLNIMMVINKINEMTKDFEGMKVPVKVIADPDTKEFEVEVGVPTTTALIVKELKIEKCSSNSKAEKVGDLSIEAAIKIAKTRYPLSVARSLKSCLKEILGTCVSIGVTVAGKDPREVQKEVSAGTYDELIAKAEAE</sequence>
<comment type="similarity">
    <text evidence="1 6 7">Belongs to the universal ribosomal protein uL11 family.</text>
</comment>
<dbReference type="InterPro" id="IPR020784">
    <property type="entry name" value="Ribosomal_uL11_N"/>
</dbReference>
<keyword evidence="2 6" id="KW-0699">rRNA-binding</keyword>
<dbReference type="InterPro" id="IPR020785">
    <property type="entry name" value="Ribosomal_uL11_CS"/>
</dbReference>
<dbReference type="Gene3D" id="1.10.10.250">
    <property type="entry name" value="Ribosomal protein L11, C-terminal domain"/>
    <property type="match status" value="1"/>
</dbReference>
<evidence type="ECO:0000256" key="7">
    <source>
        <dbReference type="RuleBase" id="RU003978"/>
    </source>
</evidence>
<evidence type="ECO:0000256" key="6">
    <source>
        <dbReference type="HAMAP-Rule" id="MF_00736"/>
    </source>
</evidence>
<protein>
    <recommendedName>
        <fullName evidence="6">Large ribosomal subunit protein uL11</fullName>
    </recommendedName>
</protein>
<keyword evidence="4 6" id="KW-0689">Ribosomal protein</keyword>
<dbReference type="InterPro" id="IPR036796">
    <property type="entry name" value="Ribosomal_uL11_N_sf"/>
</dbReference>
<evidence type="ECO:0000256" key="4">
    <source>
        <dbReference type="ARBA" id="ARBA00022980"/>
    </source>
</evidence>
<dbReference type="EMBL" id="DSTX01000002">
    <property type="protein sequence ID" value="HFK19970.1"/>
    <property type="molecule type" value="Genomic_DNA"/>
</dbReference>
<dbReference type="SMART" id="SM00649">
    <property type="entry name" value="RL11"/>
    <property type="match status" value="1"/>
</dbReference>
<comment type="subunit">
    <text evidence="6">Part of the ribosomal stalk of the 50S ribosomal subunit. Interacts with L10 and the large rRNA to form the base of the stalk. L10 forms an elongated spine to which L12 dimers bind in a sequential fashion forming a multimeric L10(L12)X complex.</text>
</comment>
<dbReference type="PANTHER" id="PTHR11661:SF1">
    <property type="entry name" value="LARGE RIBOSOMAL SUBUNIT PROTEIN UL11M"/>
    <property type="match status" value="1"/>
</dbReference>
<comment type="function">
    <text evidence="6">Forms part of the ribosomal stalk which helps the ribosome interact with GTP-bound translation factors.</text>
</comment>
<dbReference type="SUPFAM" id="SSF46906">
    <property type="entry name" value="Ribosomal protein L11, C-terminal domain"/>
    <property type="match status" value="1"/>
</dbReference>
<dbReference type="InterPro" id="IPR036769">
    <property type="entry name" value="Ribosomal_uL11_C_sf"/>
</dbReference>
<dbReference type="GO" id="GO:0070180">
    <property type="term" value="F:large ribosomal subunit rRNA binding"/>
    <property type="evidence" value="ECO:0007669"/>
    <property type="project" value="UniProtKB-UniRule"/>
</dbReference>
<evidence type="ECO:0000259" key="8">
    <source>
        <dbReference type="Pfam" id="PF00298"/>
    </source>
</evidence>
<evidence type="ECO:0000256" key="2">
    <source>
        <dbReference type="ARBA" id="ARBA00022730"/>
    </source>
</evidence>
<dbReference type="PROSITE" id="PS00359">
    <property type="entry name" value="RIBOSOMAL_L11"/>
    <property type="match status" value="1"/>
</dbReference>
<reference evidence="10" key="1">
    <citation type="journal article" date="2020" name="mSystems">
        <title>Genome- and Community-Level Interaction Insights into Carbon Utilization and Element Cycling Functions of Hydrothermarchaeota in Hydrothermal Sediment.</title>
        <authorList>
            <person name="Zhou Z."/>
            <person name="Liu Y."/>
            <person name="Xu W."/>
            <person name="Pan J."/>
            <person name="Luo Z.H."/>
            <person name="Li M."/>
        </authorList>
    </citation>
    <scope>NUCLEOTIDE SEQUENCE [LARGE SCALE GENOMIC DNA]</scope>
    <source>
        <strain evidence="10">SpSt-468</strain>
    </source>
</reference>
<proteinExistence type="inferred from homology"/>
<dbReference type="NCBIfam" id="NF002232">
    <property type="entry name" value="PRK01143.1"/>
    <property type="match status" value="1"/>
</dbReference>
<dbReference type="Pfam" id="PF03946">
    <property type="entry name" value="Ribosomal_L11_N"/>
    <property type="match status" value="1"/>
</dbReference>
<accession>A0A7C3IWJ6</accession>
<evidence type="ECO:0000256" key="3">
    <source>
        <dbReference type="ARBA" id="ARBA00022884"/>
    </source>
</evidence>
<gene>
    <name evidence="6" type="primary">rpl11</name>
    <name evidence="10" type="ORF">ENS19_01665</name>
</gene>
<dbReference type="HAMAP" id="MF_00736">
    <property type="entry name" value="Ribosomal_uL11"/>
    <property type="match status" value="1"/>
</dbReference>
<dbReference type="GO" id="GO:0003735">
    <property type="term" value="F:structural constituent of ribosome"/>
    <property type="evidence" value="ECO:0007669"/>
    <property type="project" value="InterPro"/>
</dbReference>
<dbReference type="Pfam" id="PF00298">
    <property type="entry name" value="Ribosomal_L11"/>
    <property type="match status" value="1"/>
</dbReference>
<comment type="caution">
    <text evidence="10">The sequence shown here is derived from an EMBL/GenBank/DDBJ whole genome shotgun (WGS) entry which is preliminary data.</text>
</comment>
<keyword evidence="3 6" id="KW-0694">RNA-binding</keyword>
<evidence type="ECO:0000256" key="1">
    <source>
        <dbReference type="ARBA" id="ARBA00010537"/>
    </source>
</evidence>
<organism evidence="10">
    <name type="scientific">Candidatus Methanomethylicus mesodigestus</name>
    <dbReference type="NCBI Taxonomy" id="1867258"/>
    <lineage>
        <taxon>Archaea</taxon>
        <taxon>Thermoproteota</taxon>
        <taxon>Methanosuratincolia</taxon>
        <taxon>Candidatus Methanomethylicales</taxon>
        <taxon>Candidatus Methanomethylicaceae</taxon>
        <taxon>Candidatus Methanomethylicus</taxon>
    </lineage>
</organism>
<dbReference type="GO" id="GO:0006412">
    <property type="term" value="P:translation"/>
    <property type="evidence" value="ECO:0007669"/>
    <property type="project" value="UniProtKB-UniRule"/>
</dbReference>
<evidence type="ECO:0000259" key="9">
    <source>
        <dbReference type="Pfam" id="PF03946"/>
    </source>
</evidence>
<dbReference type="GO" id="GO:0015934">
    <property type="term" value="C:large ribosomal subunit"/>
    <property type="evidence" value="ECO:0007669"/>
    <property type="project" value="TreeGrafter"/>
</dbReference>
<dbReference type="Gene3D" id="3.30.1550.10">
    <property type="entry name" value="Ribosomal protein L11/L12, N-terminal domain"/>
    <property type="match status" value="1"/>
</dbReference>
<evidence type="ECO:0000313" key="10">
    <source>
        <dbReference type="EMBL" id="HFK19970.1"/>
    </source>
</evidence>
<feature type="domain" description="Large ribosomal subunit protein uL11 N-terminal" evidence="9">
    <location>
        <begin position="9"/>
        <end position="61"/>
    </location>
</feature>
<feature type="domain" description="Large ribosomal subunit protein uL11 C-terminal" evidence="8">
    <location>
        <begin position="71"/>
        <end position="138"/>
    </location>
</feature>
<dbReference type="PANTHER" id="PTHR11661">
    <property type="entry name" value="60S RIBOSOMAL PROTEIN L12"/>
    <property type="match status" value="1"/>
</dbReference>
<keyword evidence="5 6" id="KW-0687">Ribonucleoprotein</keyword>
<dbReference type="CDD" id="cd00349">
    <property type="entry name" value="Ribosomal_L11"/>
    <property type="match status" value="1"/>
</dbReference>
<dbReference type="SUPFAM" id="SSF54747">
    <property type="entry name" value="Ribosomal L11/L12e N-terminal domain"/>
    <property type="match status" value="1"/>
</dbReference>
<name>A0A7C3IWJ6_9CREN</name>
<dbReference type="AlphaFoldDB" id="A0A7C3IWJ6"/>